<evidence type="ECO:0000256" key="4">
    <source>
        <dbReference type="ARBA" id="ARBA00022692"/>
    </source>
</evidence>
<feature type="transmembrane region" description="Helical" evidence="7">
    <location>
        <begin position="269"/>
        <end position="288"/>
    </location>
</feature>
<dbReference type="EMBL" id="QRVL01000026">
    <property type="protein sequence ID" value="RGS35988.1"/>
    <property type="molecule type" value="Genomic_DNA"/>
</dbReference>
<dbReference type="PANTHER" id="PTHR23514:SF3">
    <property type="entry name" value="BYPASS OF STOP CODON PROTEIN 6"/>
    <property type="match status" value="1"/>
</dbReference>
<dbReference type="InterPro" id="IPR020846">
    <property type="entry name" value="MFS_dom"/>
</dbReference>
<feature type="transmembrane region" description="Helical" evidence="7">
    <location>
        <begin position="161"/>
        <end position="181"/>
    </location>
</feature>
<gene>
    <name evidence="9" type="ORF">DWX93_16130</name>
</gene>
<sequence length="389" mass="41929">MYIFLLILIYIAFISLGLPDSLLGSGWPVMHTELGVPVSYMGIVSMVISGGTIISSLLSDKLTRKFGTRIVTVASVFLTVIALFGFSFSSRFWMLIVFAVPYGLGAGAIDAALNNYIALHYKAKHMSWLHCFWGVGTIVSPFIMSYALANRTWNSGYRMVGLIQLGIALLLLVTLPVWNVNQSTSREGGKSVGLAGALKIKGVPFLLLGFFAYCAAEATTMQWASTYFVEVKGIAADRAAGFAALFYIGITAGRFISGIITDRLGDRKMILLGTGILVCGIFILCLPVESYTVAFAAFLVIGLGCAPIYPCIIHSTPYNFGAENSGAIIGIQMASAYVGSTFIPPLFGLLGNAVSFSILPVYLLGFVVLMITMVETTFRITRKEKVVKI</sequence>
<feature type="transmembrane region" description="Helical" evidence="7">
    <location>
        <begin position="38"/>
        <end position="59"/>
    </location>
</feature>
<dbReference type="Proteomes" id="UP000266172">
    <property type="component" value="Unassembled WGS sequence"/>
</dbReference>
<dbReference type="PROSITE" id="PS50850">
    <property type="entry name" value="MFS"/>
    <property type="match status" value="1"/>
</dbReference>
<feature type="transmembrane region" description="Helical" evidence="7">
    <location>
        <begin position="325"/>
        <end position="347"/>
    </location>
</feature>
<dbReference type="RefSeq" id="WP_118098623.1">
    <property type="nucleotide sequence ID" value="NZ_QRVL01000026.1"/>
</dbReference>
<name>A0A395V3C5_9FIRM</name>
<dbReference type="InterPro" id="IPR036259">
    <property type="entry name" value="MFS_trans_sf"/>
</dbReference>
<dbReference type="PANTHER" id="PTHR23514">
    <property type="entry name" value="BYPASS OF STOP CODON PROTEIN 6"/>
    <property type="match status" value="1"/>
</dbReference>
<proteinExistence type="inferred from homology"/>
<dbReference type="GO" id="GO:0005886">
    <property type="term" value="C:plasma membrane"/>
    <property type="evidence" value="ECO:0007669"/>
    <property type="project" value="UniProtKB-SubCell"/>
</dbReference>
<dbReference type="InterPro" id="IPR011701">
    <property type="entry name" value="MFS"/>
</dbReference>
<protein>
    <submittedName>
        <fullName evidence="9">MFS transporter</fullName>
    </submittedName>
</protein>
<dbReference type="AlphaFoldDB" id="A0A395V3C5"/>
<evidence type="ECO:0000313" key="10">
    <source>
        <dbReference type="Proteomes" id="UP000266172"/>
    </source>
</evidence>
<feature type="transmembrane region" description="Helical" evidence="7">
    <location>
        <begin position="294"/>
        <end position="313"/>
    </location>
</feature>
<dbReference type="SUPFAM" id="SSF103473">
    <property type="entry name" value="MFS general substrate transporter"/>
    <property type="match status" value="1"/>
</dbReference>
<feature type="transmembrane region" description="Helical" evidence="7">
    <location>
        <begin position="128"/>
        <end position="149"/>
    </location>
</feature>
<evidence type="ECO:0000313" key="9">
    <source>
        <dbReference type="EMBL" id="RGS35988.1"/>
    </source>
</evidence>
<dbReference type="InterPro" id="IPR051788">
    <property type="entry name" value="MFS_Transporter"/>
</dbReference>
<feature type="transmembrane region" description="Helical" evidence="7">
    <location>
        <begin position="202"/>
        <end position="219"/>
    </location>
</feature>
<feature type="transmembrane region" description="Helical" evidence="7">
    <location>
        <begin position="353"/>
        <end position="374"/>
    </location>
</feature>
<evidence type="ECO:0000256" key="3">
    <source>
        <dbReference type="ARBA" id="ARBA00022448"/>
    </source>
</evidence>
<dbReference type="Pfam" id="PF07690">
    <property type="entry name" value="MFS_1"/>
    <property type="match status" value="1"/>
</dbReference>
<feature type="transmembrane region" description="Helical" evidence="7">
    <location>
        <begin position="239"/>
        <end position="257"/>
    </location>
</feature>
<accession>A0A395V3C5</accession>
<evidence type="ECO:0000256" key="6">
    <source>
        <dbReference type="ARBA" id="ARBA00023136"/>
    </source>
</evidence>
<evidence type="ECO:0000256" key="5">
    <source>
        <dbReference type="ARBA" id="ARBA00022989"/>
    </source>
</evidence>
<keyword evidence="6 7" id="KW-0472">Membrane</keyword>
<feature type="domain" description="Major facilitator superfamily (MFS) profile" evidence="8">
    <location>
        <begin position="5"/>
        <end position="384"/>
    </location>
</feature>
<evidence type="ECO:0000259" key="8">
    <source>
        <dbReference type="PROSITE" id="PS50850"/>
    </source>
</evidence>
<keyword evidence="3" id="KW-0813">Transport</keyword>
<feature type="transmembrane region" description="Helical" evidence="7">
    <location>
        <begin position="66"/>
        <end position="86"/>
    </location>
</feature>
<evidence type="ECO:0000256" key="7">
    <source>
        <dbReference type="SAM" id="Phobius"/>
    </source>
</evidence>
<comment type="caution">
    <text evidence="9">The sequence shown here is derived from an EMBL/GenBank/DDBJ whole genome shotgun (WGS) entry which is preliminary data.</text>
</comment>
<organism evidence="9 10">
    <name type="scientific">Roseburia hominis</name>
    <dbReference type="NCBI Taxonomy" id="301301"/>
    <lineage>
        <taxon>Bacteria</taxon>
        <taxon>Bacillati</taxon>
        <taxon>Bacillota</taxon>
        <taxon>Clostridia</taxon>
        <taxon>Lachnospirales</taxon>
        <taxon>Lachnospiraceae</taxon>
        <taxon>Roseburia</taxon>
    </lineage>
</organism>
<keyword evidence="4 7" id="KW-0812">Transmembrane</keyword>
<keyword evidence="5 7" id="KW-1133">Transmembrane helix</keyword>
<feature type="transmembrane region" description="Helical" evidence="7">
    <location>
        <begin position="92"/>
        <end position="116"/>
    </location>
</feature>
<comment type="subcellular location">
    <subcellularLocation>
        <location evidence="1">Cell membrane</location>
        <topology evidence="1">Multi-pass membrane protein</topology>
    </subcellularLocation>
</comment>
<evidence type="ECO:0000256" key="1">
    <source>
        <dbReference type="ARBA" id="ARBA00004651"/>
    </source>
</evidence>
<dbReference type="GO" id="GO:0022857">
    <property type="term" value="F:transmembrane transporter activity"/>
    <property type="evidence" value="ECO:0007669"/>
    <property type="project" value="InterPro"/>
</dbReference>
<reference evidence="9 10" key="1">
    <citation type="submission" date="2018-08" db="EMBL/GenBank/DDBJ databases">
        <title>A genome reference for cultivated species of the human gut microbiota.</title>
        <authorList>
            <person name="Zou Y."/>
            <person name="Xue W."/>
            <person name="Luo G."/>
        </authorList>
    </citation>
    <scope>NUCLEOTIDE SEQUENCE [LARGE SCALE GENOMIC DNA]</scope>
    <source>
        <strain evidence="9 10">AF22-12AC</strain>
    </source>
</reference>
<evidence type="ECO:0000256" key="2">
    <source>
        <dbReference type="ARBA" id="ARBA00008335"/>
    </source>
</evidence>
<comment type="similarity">
    <text evidence="2">Belongs to the major facilitator superfamily.</text>
</comment>
<dbReference type="Gene3D" id="1.20.1250.20">
    <property type="entry name" value="MFS general substrate transporter like domains"/>
    <property type="match status" value="2"/>
</dbReference>